<name>A0A4Y2RF40_ARAVE</name>
<keyword evidence="2" id="KW-1185">Reference proteome</keyword>
<sequence length="99" mass="11182">MFQSLLLDKVRSLRIPPTNISQKIRQGIHGCSKLLFQTTFEVTEFLPPFTPPPTHGGFRISFLASTRGHNVGRFFVLQLASHRGPKLESADVVLDLEFF</sequence>
<dbReference type="AlphaFoldDB" id="A0A4Y2RF40"/>
<reference evidence="1 2" key="1">
    <citation type="journal article" date="2019" name="Sci. Rep.">
        <title>Orb-weaving spider Araneus ventricosus genome elucidates the spidroin gene catalogue.</title>
        <authorList>
            <person name="Kono N."/>
            <person name="Nakamura H."/>
            <person name="Ohtoshi R."/>
            <person name="Moran D.A.P."/>
            <person name="Shinohara A."/>
            <person name="Yoshida Y."/>
            <person name="Fujiwara M."/>
            <person name="Mori M."/>
            <person name="Tomita M."/>
            <person name="Arakawa K."/>
        </authorList>
    </citation>
    <scope>NUCLEOTIDE SEQUENCE [LARGE SCALE GENOMIC DNA]</scope>
</reference>
<dbReference type="EMBL" id="BGPR01016739">
    <property type="protein sequence ID" value="GBN74000.1"/>
    <property type="molecule type" value="Genomic_DNA"/>
</dbReference>
<organism evidence="1 2">
    <name type="scientific">Araneus ventricosus</name>
    <name type="common">Orbweaver spider</name>
    <name type="synonym">Epeira ventricosa</name>
    <dbReference type="NCBI Taxonomy" id="182803"/>
    <lineage>
        <taxon>Eukaryota</taxon>
        <taxon>Metazoa</taxon>
        <taxon>Ecdysozoa</taxon>
        <taxon>Arthropoda</taxon>
        <taxon>Chelicerata</taxon>
        <taxon>Arachnida</taxon>
        <taxon>Araneae</taxon>
        <taxon>Araneomorphae</taxon>
        <taxon>Entelegynae</taxon>
        <taxon>Araneoidea</taxon>
        <taxon>Araneidae</taxon>
        <taxon>Araneus</taxon>
    </lineage>
</organism>
<evidence type="ECO:0000313" key="2">
    <source>
        <dbReference type="Proteomes" id="UP000499080"/>
    </source>
</evidence>
<accession>A0A4Y2RF40</accession>
<evidence type="ECO:0000313" key="1">
    <source>
        <dbReference type="EMBL" id="GBN74000.1"/>
    </source>
</evidence>
<proteinExistence type="predicted"/>
<dbReference type="Proteomes" id="UP000499080">
    <property type="component" value="Unassembled WGS sequence"/>
</dbReference>
<gene>
    <name evidence="1" type="ORF">AVEN_174891_1</name>
</gene>
<protein>
    <submittedName>
        <fullName evidence="1">Uncharacterized protein</fullName>
    </submittedName>
</protein>
<comment type="caution">
    <text evidence="1">The sequence shown here is derived from an EMBL/GenBank/DDBJ whole genome shotgun (WGS) entry which is preliminary data.</text>
</comment>